<dbReference type="Proteomes" id="UP000007875">
    <property type="component" value="Unassembled WGS sequence"/>
</dbReference>
<dbReference type="GeneTree" id="ENSGT00390000000549"/>
<evidence type="ECO:0000256" key="1">
    <source>
        <dbReference type="ARBA" id="ARBA00004316"/>
    </source>
</evidence>
<dbReference type="InterPro" id="IPR052481">
    <property type="entry name" value="DZAN1"/>
</dbReference>
<dbReference type="Pfam" id="PF13287">
    <property type="entry name" value="Fn3_assoc"/>
    <property type="match status" value="1"/>
</dbReference>
<evidence type="ECO:0000256" key="3">
    <source>
        <dbReference type="ARBA" id="ARBA00022737"/>
    </source>
</evidence>
<dbReference type="InterPro" id="IPR025874">
    <property type="entry name" value="DZR"/>
</dbReference>
<evidence type="ECO:0000256" key="6">
    <source>
        <dbReference type="ARBA" id="ARBA00023043"/>
    </source>
</evidence>
<evidence type="ECO:0000256" key="7">
    <source>
        <dbReference type="ARBA" id="ARBA00023273"/>
    </source>
</evidence>
<reference evidence="11" key="1">
    <citation type="submission" date="2003-08" db="EMBL/GenBank/DDBJ databases">
        <authorList>
            <person name="Birren B."/>
            <person name="Nusbaum C."/>
            <person name="Abebe A."/>
            <person name="Abouelleil A."/>
            <person name="Adekoya E."/>
            <person name="Ait-zahra M."/>
            <person name="Allen N."/>
            <person name="Allen T."/>
            <person name="An P."/>
            <person name="Anderson M."/>
            <person name="Anderson S."/>
            <person name="Arachchi H."/>
            <person name="Armbruster J."/>
            <person name="Bachantsang P."/>
            <person name="Baldwin J."/>
            <person name="Barry A."/>
            <person name="Bayul T."/>
            <person name="Blitshsteyn B."/>
            <person name="Bloom T."/>
            <person name="Blye J."/>
            <person name="Boguslavskiy L."/>
            <person name="Borowsky M."/>
            <person name="Boukhgalter B."/>
            <person name="Brunache A."/>
            <person name="Butler J."/>
            <person name="Calixte N."/>
            <person name="Calvo S."/>
            <person name="Camarata J."/>
            <person name="Campo K."/>
            <person name="Chang J."/>
            <person name="Cheshatsang Y."/>
            <person name="Citroen M."/>
            <person name="Collymore A."/>
            <person name="Considine T."/>
            <person name="Cook A."/>
            <person name="Cooke P."/>
            <person name="Corum B."/>
            <person name="Cuomo C."/>
            <person name="David R."/>
            <person name="Dawoe T."/>
            <person name="Degray S."/>
            <person name="Dodge S."/>
            <person name="Dooley K."/>
            <person name="Dorje P."/>
            <person name="Dorjee K."/>
            <person name="Dorris L."/>
            <person name="Duffey N."/>
            <person name="Dupes A."/>
            <person name="Elkins T."/>
            <person name="Engels R."/>
            <person name="Erickson J."/>
            <person name="Farina A."/>
            <person name="Faro S."/>
            <person name="Ferreira P."/>
            <person name="Fischer H."/>
            <person name="Fitzgerald M."/>
            <person name="Foley K."/>
            <person name="Gage D."/>
            <person name="Galagan J."/>
            <person name="Gearin G."/>
            <person name="Gnerre S."/>
            <person name="Gnirke A."/>
            <person name="Goyette A."/>
            <person name="Graham J."/>
            <person name="Grandbois E."/>
            <person name="Gyaltsen K."/>
            <person name="Hafez N."/>
            <person name="Hagopian D."/>
            <person name="Hagos B."/>
            <person name="Hall J."/>
            <person name="Hatcher B."/>
            <person name="Heller A."/>
            <person name="Higgins H."/>
            <person name="Honan T."/>
            <person name="Horn A."/>
            <person name="Houde N."/>
            <person name="Hughes L."/>
            <person name="Hulme W."/>
            <person name="Husby E."/>
            <person name="Iliev I."/>
            <person name="Jaffe D."/>
            <person name="Jones C."/>
            <person name="Kamal M."/>
            <person name="Kamat A."/>
            <person name="Kamvysselis M."/>
            <person name="Karlsson E."/>
            <person name="Kells C."/>
            <person name="Kieu A."/>
            <person name="Kisner P."/>
            <person name="Kodira C."/>
            <person name="Kulbokas E."/>
            <person name="Labutti K."/>
            <person name="Lama D."/>
            <person name="Landers T."/>
            <person name="Leger J."/>
            <person name="Levine S."/>
            <person name="Lewis D."/>
            <person name="Lewis T."/>
            <person name="Lindblad-toh K."/>
            <person name="Liu X."/>
            <person name="Lokyitsang T."/>
            <person name="Lokyitsang Y."/>
            <person name="Lucien O."/>
            <person name="Lui A."/>
            <person name="Ma L.J."/>
            <person name="Mabbitt R."/>
            <person name="Macdonald J."/>
            <person name="Maclean C."/>
            <person name="Major J."/>
            <person name="Manning J."/>
            <person name="Marabella R."/>
            <person name="Maru K."/>
            <person name="Matthews C."/>
            <person name="Mauceli E."/>
            <person name="Mccarthy M."/>
            <person name="Mcdonough S."/>
            <person name="Mcghee T."/>
            <person name="Meldrim J."/>
            <person name="Meneus L."/>
            <person name="Mesirov J."/>
            <person name="Mihalev A."/>
            <person name="Mihova T."/>
            <person name="Mikkelsen T."/>
            <person name="Mlenga V."/>
            <person name="Moru K."/>
            <person name="Mozes J."/>
            <person name="Mulrain L."/>
            <person name="Munson G."/>
            <person name="Naylor J."/>
            <person name="Newes C."/>
            <person name="Nguyen C."/>
            <person name="Nguyen N."/>
            <person name="Nguyen T."/>
            <person name="Nicol R."/>
            <person name="Nielsen C."/>
            <person name="Nizzari M."/>
            <person name="Norbu C."/>
            <person name="Norbu N."/>
            <person name="O'donnell P."/>
            <person name="Okoawo O."/>
            <person name="O'leary S."/>
            <person name="Omotosho B."/>
            <person name="O'neill K."/>
            <person name="Osman S."/>
            <person name="Parker S."/>
            <person name="Perrin D."/>
            <person name="Phunkhang P."/>
            <person name="Piqani B."/>
            <person name="Purcell S."/>
            <person name="Rachupka T."/>
            <person name="Ramasamy U."/>
            <person name="Rameau R."/>
            <person name="Ray V."/>
            <person name="Raymond C."/>
            <person name="Retta R."/>
            <person name="Richardson S."/>
            <person name="Rise C."/>
            <person name="Rodriguez J."/>
            <person name="Rogers J."/>
            <person name="Rogov P."/>
            <person name="Rutman M."/>
            <person name="Schupbach R."/>
            <person name="Seaman C."/>
            <person name="Settipalli S."/>
            <person name="Sharpe T."/>
            <person name="Sheridan J."/>
            <person name="Sherpa N."/>
            <person name="Shi J."/>
            <person name="Smirnov S."/>
            <person name="Smith C."/>
            <person name="Sougnez C."/>
            <person name="Spencer B."/>
            <person name="Stalker J."/>
            <person name="Stange-thomann N."/>
            <person name="Stavropoulos S."/>
            <person name="Stetson K."/>
            <person name="Stone C."/>
            <person name="Stone S."/>
            <person name="Stubbs M."/>
            <person name="Talamas J."/>
            <person name="Tchuinga P."/>
            <person name="Tenzing P."/>
            <person name="Tesfaye S."/>
            <person name="Theodore J."/>
            <person name="Thoulutsang Y."/>
            <person name="Topham K."/>
            <person name="Towey S."/>
            <person name="Tsamla T."/>
            <person name="Tsomo N."/>
            <person name="Vallee D."/>
            <person name="Vassiliev H."/>
            <person name="Venkataraman V."/>
            <person name="Vinson J."/>
            <person name="Vo A."/>
            <person name="Wade C."/>
            <person name="Wang S."/>
            <person name="Wangchuk T."/>
            <person name="Wangdi T."/>
            <person name="Whittaker C."/>
            <person name="Wilkinson J."/>
            <person name="Wu Y."/>
            <person name="Wyman D."/>
            <person name="Yadav S."/>
            <person name="Yang S."/>
            <person name="Yang X."/>
            <person name="Yeager S."/>
            <person name="Yee E."/>
            <person name="Young G."/>
            <person name="Zainoun J."/>
            <person name="Zembeck L."/>
            <person name="Zimmer A."/>
            <person name="Zody M."/>
            <person name="Lander E."/>
        </authorList>
    </citation>
    <scope>NUCLEOTIDE SEQUENCE [LARGE SCALE GENOMIC DNA]</scope>
</reference>
<protein>
    <recommendedName>
        <fullName evidence="9">DZANK-type domain-containing protein</fullName>
    </recommendedName>
</protein>
<comment type="subcellular location">
    <subcellularLocation>
        <location evidence="1">Cell projection</location>
    </subcellularLocation>
</comment>
<feature type="domain" description="DZANK-type" evidence="9">
    <location>
        <begin position="333"/>
        <end position="379"/>
    </location>
</feature>
<sequence length="537" mass="60503">MTAGSIAVPTVMPLRLPTAGRTKNSIDSNTLIEIRSETPGTKIFYTVDNTRPEPDKKLGENTTLLYRDPFMLREGKRYVKALARTKDGRESNVVTKVFNVEYAEPNTTSDSESSGEDDANRFQREMRRDSEVSGREGPIHGTEAWTAEHNNSFNGLFLYFSVIRLFINGYKVDPVIQIPVKQHNYVISKRQCRNENNLINLSRNKRFPPNLHYPHHRCVYCSAPRPRNSTSRFCSDCGKPVPIDPTTSSVEPGSMGMCIKCRSYVPLNQTKCIVCEEPFGALPKPIVSVRVQECDHVWFMRGQQSSPTSPTALFMHGDTAPPLPRLDGQLVRCPTCTRVNNPDARYCDWCGAKVEQTPMTCSLCKSNNQPYSKFCAQCGSTNEDLGDQAINFPFQTLPITSTPSTRVLRAPKPRVREVDTQTVGLFYPGGKKVNQEQEMMREMRMQEIKMRDKQPPLTAVSPGRGFWRKQLDHICGHLRSYTNNNVEFRSVIGEPRLGKILGTSIEEGEEEMIVSLKFALRGHNEFGDGGNHGLQRG</sequence>
<proteinExistence type="predicted"/>
<reference evidence="10" key="2">
    <citation type="submission" date="2025-08" db="UniProtKB">
        <authorList>
            <consortium name="Ensembl"/>
        </authorList>
    </citation>
    <scope>IDENTIFICATION</scope>
</reference>
<keyword evidence="6" id="KW-0040">ANK repeat</keyword>
<dbReference type="Pfam" id="PF12773">
    <property type="entry name" value="DZR"/>
    <property type="match status" value="1"/>
</dbReference>
<accession>H2YJ21</accession>
<keyword evidence="7" id="KW-0966">Cell projection</keyword>
<evidence type="ECO:0000256" key="8">
    <source>
        <dbReference type="SAM" id="MobiDB-lite"/>
    </source>
</evidence>
<keyword evidence="3" id="KW-0677">Repeat</keyword>
<dbReference type="AlphaFoldDB" id="H2YJ21"/>
<keyword evidence="2" id="KW-0479">Metal-binding</keyword>
<feature type="compositionally biased region" description="Basic and acidic residues" evidence="8">
    <location>
        <begin position="118"/>
        <end position="138"/>
    </location>
</feature>
<evidence type="ECO:0000256" key="4">
    <source>
        <dbReference type="ARBA" id="ARBA00022771"/>
    </source>
</evidence>
<dbReference type="InterPro" id="IPR026876">
    <property type="entry name" value="Fn3_assoc_repeat"/>
</dbReference>
<evidence type="ECO:0000256" key="2">
    <source>
        <dbReference type="ARBA" id="ARBA00022723"/>
    </source>
</evidence>
<keyword evidence="5" id="KW-0862">Zinc</keyword>
<feature type="region of interest" description="Disordered" evidence="8">
    <location>
        <begin position="104"/>
        <end position="138"/>
    </location>
</feature>
<dbReference type="GO" id="GO:0008270">
    <property type="term" value="F:zinc ion binding"/>
    <property type="evidence" value="ECO:0007669"/>
    <property type="project" value="UniProtKB-KW"/>
</dbReference>
<evidence type="ECO:0000256" key="5">
    <source>
        <dbReference type="ARBA" id="ARBA00022833"/>
    </source>
</evidence>
<evidence type="ECO:0000313" key="11">
    <source>
        <dbReference type="Proteomes" id="UP000007875"/>
    </source>
</evidence>
<dbReference type="PANTHER" id="PTHR16058">
    <property type="entry name" value="DOUBLE ZINC RIBBON AND ANKYRIN REPEAT-CONTAINING PROTEIN 1"/>
    <property type="match status" value="1"/>
</dbReference>
<evidence type="ECO:0000313" key="10">
    <source>
        <dbReference type="Ensembl" id="ENSCSAVP00000005320.1"/>
    </source>
</evidence>
<dbReference type="Ensembl" id="ENSCSAVT00000005391.1">
    <property type="protein sequence ID" value="ENSCSAVP00000005320.1"/>
    <property type="gene ID" value="ENSCSAVG00000003173.1"/>
</dbReference>
<evidence type="ECO:0000259" key="9">
    <source>
        <dbReference type="Pfam" id="PF12773"/>
    </source>
</evidence>
<keyword evidence="4" id="KW-0863">Zinc-finger</keyword>
<dbReference type="PANTHER" id="PTHR16058:SF4">
    <property type="entry name" value="DOUBLE ZINC RIBBON AND ANKYRIN REPEAT-CONTAINING PROTEIN 1"/>
    <property type="match status" value="1"/>
</dbReference>
<name>H2YJ21_CIOSA</name>
<organism evidence="10 11">
    <name type="scientific">Ciona savignyi</name>
    <name type="common">Pacific transparent sea squirt</name>
    <dbReference type="NCBI Taxonomy" id="51511"/>
    <lineage>
        <taxon>Eukaryota</taxon>
        <taxon>Metazoa</taxon>
        <taxon>Chordata</taxon>
        <taxon>Tunicata</taxon>
        <taxon>Ascidiacea</taxon>
        <taxon>Phlebobranchia</taxon>
        <taxon>Cionidae</taxon>
        <taxon>Ciona</taxon>
    </lineage>
</organism>
<reference evidence="10" key="3">
    <citation type="submission" date="2025-09" db="UniProtKB">
        <authorList>
            <consortium name="Ensembl"/>
        </authorList>
    </citation>
    <scope>IDENTIFICATION</scope>
</reference>
<keyword evidence="11" id="KW-1185">Reference proteome</keyword>
<dbReference type="GO" id="GO:0042995">
    <property type="term" value="C:cell projection"/>
    <property type="evidence" value="ECO:0007669"/>
    <property type="project" value="UniProtKB-SubCell"/>
</dbReference>